<sequence>MRQMSGKKGVVTVNLRLIADDQTRCIPELGSPLSPSSPSKCSSCTRSNTECTFLKGYKKAGRRSRVENEARSMRQSTSASAEAGRPPTPPAWSPPFGAATTSAVTTDEPVAPVYLCATAPLPPALPTPDLFTGLVDVFAGSSGSQYPGASLSPAAPMVETSPVAAASTVGASRAPVYTADTQIEDVAPWETVNFFITLWLRYCHSLSPLAHKPSFSQLITMREDREDRNLRAFILGVVSFTIGQTPLSRTEPHYSRDQLERIQRRCHRASMAILDRSYHNVTLYHIGTLITGYFCAQSMGQVHRAAALLAEACQITHIMRLQDDPPSTANAIEREQRLRVFWHVYAVDITEAAAGDLVHINAEYEGLPPLPLIVDDEYITAAGSFPQPEASRSYMTGFVCVVQLWPILSQCIVRYRRLKLAQRHGRVLGPAEVEAEREWVRNMRADVDGIRASVPAALLQGTWDEGVDETTRAVWGMQRANFIITEASVWFSLFDYNGMLGPITEEETAERTNLARHMYHILSSIPLDDLAANGESIRGKLTRIIIALLSIPDMGVDWASTIQDWWSLFSQINFVQLMPTDLSSVLESRMPSPG</sequence>
<dbReference type="Proteomes" id="UP000279236">
    <property type="component" value="Unassembled WGS sequence"/>
</dbReference>
<keyword evidence="4" id="KW-1185">Reference proteome</keyword>
<dbReference type="STRING" id="105984.A0A427XD77"/>
<gene>
    <name evidence="3" type="ORF">EHS24_005360</name>
</gene>
<dbReference type="OrthoDB" id="1708823at2759"/>
<evidence type="ECO:0000313" key="4">
    <source>
        <dbReference type="Proteomes" id="UP000279236"/>
    </source>
</evidence>
<organism evidence="3 4">
    <name type="scientific">Apiotrichum porosum</name>
    <dbReference type="NCBI Taxonomy" id="105984"/>
    <lineage>
        <taxon>Eukaryota</taxon>
        <taxon>Fungi</taxon>
        <taxon>Dikarya</taxon>
        <taxon>Basidiomycota</taxon>
        <taxon>Agaricomycotina</taxon>
        <taxon>Tremellomycetes</taxon>
        <taxon>Trichosporonales</taxon>
        <taxon>Trichosporonaceae</taxon>
        <taxon>Apiotrichum</taxon>
    </lineage>
</organism>
<comment type="caution">
    <text evidence="3">The sequence shown here is derived from an EMBL/GenBank/DDBJ whole genome shotgun (WGS) entry which is preliminary data.</text>
</comment>
<dbReference type="PANTHER" id="PTHR46910">
    <property type="entry name" value="TRANSCRIPTION FACTOR PDR1"/>
    <property type="match status" value="1"/>
</dbReference>
<evidence type="ECO:0000256" key="1">
    <source>
        <dbReference type="ARBA" id="ARBA00023242"/>
    </source>
</evidence>
<protein>
    <submittedName>
        <fullName evidence="3">Uncharacterized protein</fullName>
    </submittedName>
</protein>
<dbReference type="EMBL" id="RSCE01000021">
    <property type="protein sequence ID" value="RSH76782.1"/>
    <property type="molecule type" value="Genomic_DNA"/>
</dbReference>
<dbReference type="AlphaFoldDB" id="A0A427XD77"/>
<evidence type="ECO:0000256" key="2">
    <source>
        <dbReference type="SAM" id="MobiDB-lite"/>
    </source>
</evidence>
<dbReference type="CDD" id="cd12148">
    <property type="entry name" value="fungal_TF_MHR"/>
    <property type="match status" value="1"/>
</dbReference>
<feature type="region of interest" description="Disordered" evidence="2">
    <location>
        <begin position="62"/>
        <end position="102"/>
    </location>
</feature>
<dbReference type="GeneID" id="39589903"/>
<keyword evidence="1" id="KW-0539">Nucleus</keyword>
<reference evidence="3 4" key="1">
    <citation type="submission" date="2018-11" db="EMBL/GenBank/DDBJ databases">
        <title>Genome sequence of Apiotrichum porosum DSM 27194.</title>
        <authorList>
            <person name="Aliyu H."/>
            <person name="Gorte O."/>
            <person name="Ochsenreither K."/>
        </authorList>
    </citation>
    <scope>NUCLEOTIDE SEQUENCE [LARGE SCALE GENOMIC DNA]</scope>
    <source>
        <strain evidence="3 4">DSM 27194</strain>
    </source>
</reference>
<dbReference type="InterPro" id="IPR050987">
    <property type="entry name" value="AtrR-like"/>
</dbReference>
<dbReference type="RefSeq" id="XP_028471929.1">
    <property type="nucleotide sequence ID" value="XM_028620887.1"/>
</dbReference>
<dbReference type="PANTHER" id="PTHR46910:SF40">
    <property type="entry name" value="ZN(II)2CYS6 TRANSCRIPTION FACTOR (EUROFUNG)"/>
    <property type="match status" value="1"/>
</dbReference>
<evidence type="ECO:0000313" key="3">
    <source>
        <dbReference type="EMBL" id="RSH76782.1"/>
    </source>
</evidence>
<name>A0A427XD77_9TREE</name>
<accession>A0A427XD77</accession>
<proteinExistence type="predicted"/>
<dbReference type="GO" id="GO:0003700">
    <property type="term" value="F:DNA-binding transcription factor activity"/>
    <property type="evidence" value="ECO:0007669"/>
    <property type="project" value="InterPro"/>
</dbReference>